<dbReference type="SUPFAM" id="SSF53474">
    <property type="entry name" value="alpha/beta-Hydrolases"/>
    <property type="match status" value="1"/>
</dbReference>
<evidence type="ECO:0000256" key="1">
    <source>
        <dbReference type="ARBA" id="ARBA00010088"/>
    </source>
</evidence>
<feature type="domain" description="Peptidase S33 tripeptidyl aminopeptidase-like C-terminal" evidence="4">
    <location>
        <begin position="423"/>
        <end position="523"/>
    </location>
</feature>
<feature type="compositionally biased region" description="Acidic residues" evidence="3">
    <location>
        <begin position="43"/>
        <end position="56"/>
    </location>
</feature>
<dbReference type="InterPro" id="IPR029058">
    <property type="entry name" value="AB_hydrolase_fold"/>
</dbReference>
<evidence type="ECO:0000313" key="5">
    <source>
        <dbReference type="EMBL" id="ROR96978.1"/>
    </source>
</evidence>
<dbReference type="AlphaFoldDB" id="A0A3N2DBE4"/>
<proteinExistence type="inferred from homology"/>
<dbReference type="PANTHER" id="PTHR43248">
    <property type="entry name" value="2-SUCCINYL-6-HYDROXY-2,4-CYCLOHEXADIENE-1-CARBOXYLATE SYNTHASE"/>
    <property type="match status" value="1"/>
</dbReference>
<dbReference type="InterPro" id="IPR051601">
    <property type="entry name" value="Serine_prot/Carboxylest_S33"/>
</dbReference>
<keyword evidence="6" id="KW-1185">Reference proteome</keyword>
<name>A0A3N2DBE4_9MICO</name>
<evidence type="ECO:0000259" key="4">
    <source>
        <dbReference type="Pfam" id="PF08386"/>
    </source>
</evidence>
<dbReference type="GO" id="GO:0016787">
    <property type="term" value="F:hydrolase activity"/>
    <property type="evidence" value="ECO:0007669"/>
    <property type="project" value="UniProtKB-KW"/>
</dbReference>
<feature type="region of interest" description="Disordered" evidence="3">
    <location>
        <begin position="35"/>
        <end position="69"/>
    </location>
</feature>
<evidence type="ECO:0000313" key="6">
    <source>
        <dbReference type="Proteomes" id="UP000275356"/>
    </source>
</evidence>
<evidence type="ECO:0000256" key="3">
    <source>
        <dbReference type="SAM" id="MobiDB-lite"/>
    </source>
</evidence>
<accession>A0A3N2DBE4</accession>
<gene>
    <name evidence="5" type="ORF">EDD28_1571</name>
</gene>
<keyword evidence="2" id="KW-0378">Hydrolase</keyword>
<protein>
    <submittedName>
        <fullName evidence="5">Pimeloyl-ACP methyl ester carboxylesterase</fullName>
    </submittedName>
</protein>
<dbReference type="Proteomes" id="UP000275356">
    <property type="component" value="Unassembled WGS sequence"/>
</dbReference>
<evidence type="ECO:0000256" key="2">
    <source>
        <dbReference type="ARBA" id="ARBA00022801"/>
    </source>
</evidence>
<dbReference type="RefSeq" id="WP_170169393.1">
    <property type="nucleotide sequence ID" value="NZ_RKHQ01000001.1"/>
</dbReference>
<dbReference type="InterPro" id="IPR013595">
    <property type="entry name" value="Pept_S33_TAP-like_C"/>
</dbReference>
<dbReference type="Pfam" id="PF08386">
    <property type="entry name" value="Abhydrolase_4"/>
    <property type="match status" value="1"/>
</dbReference>
<organism evidence="5 6">
    <name type="scientific">Salana multivorans</name>
    <dbReference type="NCBI Taxonomy" id="120377"/>
    <lineage>
        <taxon>Bacteria</taxon>
        <taxon>Bacillati</taxon>
        <taxon>Actinomycetota</taxon>
        <taxon>Actinomycetes</taxon>
        <taxon>Micrococcales</taxon>
        <taxon>Beutenbergiaceae</taxon>
        <taxon>Salana</taxon>
    </lineage>
</organism>
<comment type="caution">
    <text evidence="5">The sequence shown here is derived from an EMBL/GenBank/DDBJ whole genome shotgun (WGS) entry which is preliminary data.</text>
</comment>
<dbReference type="PANTHER" id="PTHR43248:SF25">
    <property type="entry name" value="AB HYDROLASE-1 DOMAIN-CONTAINING PROTEIN-RELATED"/>
    <property type="match status" value="1"/>
</dbReference>
<dbReference type="PROSITE" id="PS51257">
    <property type="entry name" value="PROKAR_LIPOPROTEIN"/>
    <property type="match status" value="1"/>
</dbReference>
<comment type="similarity">
    <text evidence="1">Belongs to the peptidase S33 family.</text>
</comment>
<dbReference type="Gene3D" id="3.40.50.1820">
    <property type="entry name" value="alpha/beta hydrolase"/>
    <property type="match status" value="1"/>
</dbReference>
<reference evidence="5 6" key="1">
    <citation type="submission" date="2018-11" db="EMBL/GenBank/DDBJ databases">
        <title>Sequencing the genomes of 1000 actinobacteria strains.</title>
        <authorList>
            <person name="Klenk H.-P."/>
        </authorList>
    </citation>
    <scope>NUCLEOTIDE SEQUENCE [LARGE SCALE GENOMIC DNA]</scope>
    <source>
        <strain evidence="5 6">DSM 13521</strain>
    </source>
</reference>
<dbReference type="EMBL" id="RKHQ01000001">
    <property type="protein sequence ID" value="ROR96978.1"/>
    <property type="molecule type" value="Genomic_DNA"/>
</dbReference>
<sequence length="527" mass="55656">MRTSSSRVLAAIVALGVCLGLTACVPGLIDPFAGGNGSSTDPSDADDTTDPDDPSDAAEAPVVLDPGPSSTAIDWRPCDHHARFDCAEVLLPLDHADPGGDQVRIALRRLPAGGPEEERLGTLWINPGGPGESGIDLVTMVGSFFGDDLLERYDVVGFDPRGVGASTHVVCLLDGEDDPSWVDLDLDTPKGLARVESGFTALGELCRERSGALLDHVSTADTVADLEALRALTGEQLNYLGYSYGTLIGAVYADTYPERVGRMVLDGAIDPSVGYTDLQAQQTWTFQRAFARFVTTCREDADCPLDADPRAAETQVLDWIDELDVSPVPSDAEDGELTGQELVAALASALYAPWDWDVVVEDLADAVADSDPDGSALDELQGEWYGGALNYPFWFSAIDCVDYPVGTFDEAVTHARELAAGSPVFGAGSIAEIQCATWPAKARDERVPVSGTGAAPILVVGTLFDPATPYAWAVSLSRQLESATLLTYEGDGHAVYGGVSWCVDGFVEDYLIDGAVPPPGMSCPSAF</sequence>